<evidence type="ECO:0000313" key="4">
    <source>
        <dbReference type="EMBL" id="SZX73337.1"/>
    </source>
</evidence>
<dbReference type="GO" id="GO:0006487">
    <property type="term" value="P:protein N-linked glycosylation"/>
    <property type="evidence" value="ECO:0007669"/>
    <property type="project" value="TreeGrafter"/>
</dbReference>
<reference evidence="4 5" key="1">
    <citation type="submission" date="2016-10" db="EMBL/GenBank/DDBJ databases">
        <authorList>
            <person name="Cai Z."/>
        </authorList>
    </citation>
    <scope>NUCLEOTIDE SEQUENCE [LARGE SCALE GENOMIC DNA]</scope>
</reference>
<dbReference type="InterPro" id="IPR045573">
    <property type="entry name" value="Fut8_N_cat"/>
</dbReference>
<evidence type="ECO:0000313" key="5">
    <source>
        <dbReference type="Proteomes" id="UP000256970"/>
    </source>
</evidence>
<dbReference type="STRING" id="3088.A0A383W6Q5"/>
<proteinExistence type="predicted"/>
<organism evidence="4 5">
    <name type="scientific">Tetradesmus obliquus</name>
    <name type="common">Green alga</name>
    <name type="synonym">Acutodesmus obliquus</name>
    <dbReference type="NCBI Taxonomy" id="3088"/>
    <lineage>
        <taxon>Eukaryota</taxon>
        <taxon>Viridiplantae</taxon>
        <taxon>Chlorophyta</taxon>
        <taxon>core chlorophytes</taxon>
        <taxon>Chlorophyceae</taxon>
        <taxon>CS clade</taxon>
        <taxon>Sphaeropleales</taxon>
        <taxon>Scenedesmaceae</taxon>
        <taxon>Tetradesmus</taxon>
    </lineage>
</organism>
<dbReference type="Pfam" id="PF19745">
    <property type="entry name" value="FUT8_N_cat"/>
    <property type="match status" value="1"/>
</dbReference>
<keyword evidence="2" id="KW-0808">Transferase</keyword>
<accession>A0A383W6Q5</accession>
<evidence type="ECO:0000256" key="2">
    <source>
        <dbReference type="ARBA" id="ARBA00022679"/>
    </source>
</evidence>
<gene>
    <name evidence="4" type="ORF">BQ4739_LOCUS13442</name>
</gene>
<dbReference type="Proteomes" id="UP000256970">
    <property type="component" value="Unassembled WGS sequence"/>
</dbReference>
<dbReference type="EMBL" id="FNXT01001188">
    <property type="protein sequence ID" value="SZX73337.1"/>
    <property type="molecule type" value="Genomic_DNA"/>
</dbReference>
<dbReference type="AlphaFoldDB" id="A0A383W6Q5"/>
<protein>
    <recommendedName>
        <fullName evidence="3">GT23 domain-containing protein</fullName>
    </recommendedName>
</protein>
<dbReference type="PANTHER" id="PTHR13132">
    <property type="entry name" value="ALPHA- 1,6 -FUCOSYLTRANSFERASE"/>
    <property type="match status" value="1"/>
</dbReference>
<dbReference type="InterPro" id="IPR027350">
    <property type="entry name" value="GT23_dom"/>
</dbReference>
<dbReference type="PANTHER" id="PTHR13132:SF34">
    <property type="entry name" value="O-FUCOSYLTRANSFERASE FAMILY PROTEIN"/>
    <property type="match status" value="1"/>
</dbReference>
<sequence length="476" mass="52035">MADALVSLGQSTSLQETQAWLRQEVTGAVLQALHDLQHPPDCSTARKLLCNLNKNCGFGCQIHHVVHCFAQAVALNRTMVLYNVYPSNYIKAPTGWEEVLQPVTSCGEANEADAQSLPKLNVKEPKEHSDADAIVVDVIDNGASSYDPPAMPWDVLEAVQLFKSRPQIWWVGVLTSYLLRPSSASLARHAAFRASQQWGSPIVGVHIRRTDKLDMEAKLHQPEEYMTHVERLCDQRLPSGWQERAMQEQQQQEAAGSHAQHSECSIYLASDEPAVAAEVRQAYRHIHVITNDNGLQTSSTKQRYSSGGFAGIYDDIMHLAACDIIVGTFSSQVSRMAYEVAMVNNTLGAADRAFNYHSVDSMWYYGGQVGYTKCAASDYTDKGVAIVKAGQELHCPTVHEFNAAGYMQCNLSGSGLDVVLPPQLVVDCGSTLLSSSRTFRPILPEGMRRPAAAAQAAEEQAEVPHVAATTVASADH</sequence>
<dbReference type="PROSITE" id="PS51659">
    <property type="entry name" value="GT23"/>
    <property type="match status" value="1"/>
</dbReference>
<name>A0A383W6Q5_TETOB</name>
<dbReference type="Gene3D" id="3.40.50.11350">
    <property type="match status" value="1"/>
</dbReference>
<keyword evidence="5" id="KW-1185">Reference proteome</keyword>
<dbReference type="GO" id="GO:0046921">
    <property type="term" value="F:alpha-(1-&gt;6)-fucosyltransferase activity"/>
    <property type="evidence" value="ECO:0007669"/>
    <property type="project" value="TreeGrafter"/>
</dbReference>
<feature type="domain" description="GT23" evidence="3">
    <location>
        <begin position="44"/>
        <end position="356"/>
    </location>
</feature>
<keyword evidence="1" id="KW-0328">Glycosyltransferase</keyword>
<evidence type="ECO:0000259" key="3">
    <source>
        <dbReference type="PROSITE" id="PS51659"/>
    </source>
</evidence>
<evidence type="ECO:0000256" key="1">
    <source>
        <dbReference type="ARBA" id="ARBA00022676"/>
    </source>
</evidence>